<dbReference type="Pfam" id="PF00085">
    <property type="entry name" value="Thioredoxin"/>
    <property type="match status" value="1"/>
</dbReference>
<feature type="domain" description="Thioredoxin" evidence="1">
    <location>
        <begin position="8"/>
        <end position="98"/>
    </location>
</feature>
<comment type="caution">
    <text evidence="2">The sequence shown here is derived from an EMBL/GenBank/DDBJ whole genome shotgun (WGS) entry which is preliminary data.</text>
</comment>
<dbReference type="InterPro" id="IPR036249">
    <property type="entry name" value="Thioredoxin-like_sf"/>
</dbReference>
<protein>
    <submittedName>
        <fullName evidence="2">Thioredoxin family protein</fullName>
    </submittedName>
</protein>
<dbReference type="CDD" id="cd02947">
    <property type="entry name" value="TRX_family"/>
    <property type="match status" value="1"/>
</dbReference>
<reference evidence="2 3" key="1">
    <citation type="submission" date="2020-10" db="EMBL/GenBank/DDBJ databases">
        <title>Bacillus sp. HD4P25, an endophyte from a halophyte.</title>
        <authorList>
            <person name="Sun J.-Q."/>
        </authorList>
    </citation>
    <scope>NUCLEOTIDE SEQUENCE [LARGE SCALE GENOMIC DNA]</scope>
    <source>
        <strain evidence="2 3">YIM 93174</strain>
    </source>
</reference>
<proteinExistence type="predicted"/>
<dbReference type="InterPro" id="IPR013766">
    <property type="entry name" value="Thioredoxin_domain"/>
</dbReference>
<name>A0ABR9QFW6_9BACI</name>
<dbReference type="Gene3D" id="3.40.30.10">
    <property type="entry name" value="Glutaredoxin"/>
    <property type="match status" value="1"/>
</dbReference>
<keyword evidence="3" id="KW-1185">Reference proteome</keyword>
<evidence type="ECO:0000259" key="1">
    <source>
        <dbReference type="Pfam" id="PF00085"/>
    </source>
</evidence>
<gene>
    <name evidence="2" type="ORF">IMZ08_04800</name>
</gene>
<accession>A0ABR9QFW6</accession>
<evidence type="ECO:0000313" key="3">
    <source>
        <dbReference type="Proteomes" id="UP001516662"/>
    </source>
</evidence>
<dbReference type="EMBL" id="JADCLJ010000009">
    <property type="protein sequence ID" value="MBE4907380.1"/>
    <property type="molecule type" value="Genomic_DNA"/>
</dbReference>
<dbReference type="Proteomes" id="UP001516662">
    <property type="component" value="Unassembled WGS sequence"/>
</dbReference>
<organism evidence="2 3">
    <name type="scientific">Litchfieldia luteola</name>
    <dbReference type="NCBI Taxonomy" id="682179"/>
    <lineage>
        <taxon>Bacteria</taxon>
        <taxon>Bacillati</taxon>
        <taxon>Bacillota</taxon>
        <taxon>Bacilli</taxon>
        <taxon>Bacillales</taxon>
        <taxon>Bacillaceae</taxon>
        <taxon>Litchfieldia</taxon>
    </lineage>
</organism>
<evidence type="ECO:0000313" key="2">
    <source>
        <dbReference type="EMBL" id="MBE4907380.1"/>
    </source>
</evidence>
<dbReference type="SUPFAM" id="SSF52833">
    <property type="entry name" value="Thioredoxin-like"/>
    <property type="match status" value="1"/>
</dbReference>
<sequence>MLNEWSEQQVNKLIQEEQSFCLYLYTPMCGTCQVASRMLMVVQELVPNKTMGKCDLNYIPVKAREWEIESVPCLLQFENGKLTDARIYAFKSVEHLYNTLK</sequence>
<dbReference type="RefSeq" id="WP_193534865.1">
    <property type="nucleotide sequence ID" value="NZ_JADCLJ010000009.1"/>
</dbReference>